<organism evidence="14 15">
    <name type="scientific">Polysphondylium violaceum</name>
    <dbReference type="NCBI Taxonomy" id="133409"/>
    <lineage>
        <taxon>Eukaryota</taxon>
        <taxon>Amoebozoa</taxon>
        <taxon>Evosea</taxon>
        <taxon>Eumycetozoa</taxon>
        <taxon>Dictyostelia</taxon>
        <taxon>Dictyosteliales</taxon>
        <taxon>Dictyosteliaceae</taxon>
        <taxon>Polysphondylium</taxon>
    </lineage>
</organism>
<comment type="function">
    <text evidence="1">Mediates high-affinity intracellular uptake of the rare oligo-element molybdenum.</text>
</comment>
<keyword evidence="6 13" id="KW-0812">Transmembrane</keyword>
<dbReference type="GO" id="GO:0006811">
    <property type="term" value="P:monoatomic ion transport"/>
    <property type="evidence" value="ECO:0007669"/>
    <property type="project" value="UniProtKB-KW"/>
</dbReference>
<dbReference type="InterPro" id="IPR008509">
    <property type="entry name" value="MOT2/MFSD5"/>
</dbReference>
<dbReference type="Gene3D" id="1.20.1250.20">
    <property type="entry name" value="MFS general substrate transporter like domains"/>
    <property type="match status" value="1"/>
</dbReference>
<evidence type="ECO:0000256" key="12">
    <source>
        <dbReference type="SAM" id="MobiDB-lite"/>
    </source>
</evidence>
<feature type="transmembrane region" description="Helical" evidence="13">
    <location>
        <begin position="374"/>
        <end position="399"/>
    </location>
</feature>
<accession>A0A8J4PTD0</accession>
<evidence type="ECO:0000256" key="3">
    <source>
        <dbReference type="ARBA" id="ARBA00021242"/>
    </source>
</evidence>
<comment type="subcellular location">
    <subcellularLocation>
        <location evidence="2">Cell membrane</location>
        <topology evidence="2">Multi-pass membrane protein</topology>
    </subcellularLocation>
</comment>
<feature type="transmembrane region" description="Helical" evidence="13">
    <location>
        <begin position="350"/>
        <end position="368"/>
    </location>
</feature>
<evidence type="ECO:0000256" key="2">
    <source>
        <dbReference type="ARBA" id="ARBA00004651"/>
    </source>
</evidence>
<comment type="caution">
    <text evidence="14">The sequence shown here is derived from an EMBL/GenBank/DDBJ whole genome shotgun (WGS) entry which is preliminary data.</text>
</comment>
<feature type="transmembrane region" description="Helical" evidence="13">
    <location>
        <begin position="435"/>
        <end position="454"/>
    </location>
</feature>
<protein>
    <recommendedName>
        <fullName evidence="3">Molybdate-anion transporter</fullName>
    </recommendedName>
    <alternativeName>
        <fullName evidence="10">Major facilitator superfamily domain-containing protein 5</fullName>
    </alternativeName>
    <alternativeName>
        <fullName evidence="11">Molybdate transporter 2 homolog</fullName>
    </alternativeName>
</protein>
<evidence type="ECO:0000256" key="6">
    <source>
        <dbReference type="ARBA" id="ARBA00022692"/>
    </source>
</evidence>
<dbReference type="SUPFAM" id="SSF103473">
    <property type="entry name" value="MFS general substrate transporter"/>
    <property type="match status" value="1"/>
</dbReference>
<dbReference type="OrthoDB" id="263957at2759"/>
<evidence type="ECO:0000256" key="1">
    <source>
        <dbReference type="ARBA" id="ARBA00003019"/>
    </source>
</evidence>
<keyword evidence="9 13" id="KW-0472">Membrane</keyword>
<dbReference type="InterPro" id="IPR036259">
    <property type="entry name" value="MFS_trans_sf"/>
</dbReference>
<sequence length="464" mass="51978">MNFLNIFVFFCLLCTALQLYIYKKNSATKKNGSNTNNDIEDSPSNPSTSFLSNEEKKKFSKFQIEYLTVYLLAMAADWLQGPYVYALYESYGFSKPDIAILFIIGFVSSLLFGMIVGPITDKYGRKLMTIVFCLLYSISCITKLLNNFSVLLFGRLLGGIATSLLFSVFESWMVYEHNFRGYDPELLSSTFYKSTLLNGVVAIVSGLWASDSANRWGFVSPFLWAILLLIICGLIVLSQWSENYGDNSNSSRSNNSSHSNNSLNNDDSLSSKFFNALQFVKEDQSVLKLGATQSLFESSMYTFVFMWTPTLSETGELGALPFGLIFATFMVCVMIGSSLFNLIPLKPESLIQVILLVSSLALLIPAFFNDSFIVYGSFLIFEVCCGLYFPCVGTLRSAYIPESMRATIMNLFRVPLNLLVVLILVNVSSLSNDTVFLVCSIWLLIAYVLQKYILKDSKQPISLK</sequence>
<keyword evidence="15" id="KW-1185">Reference proteome</keyword>
<evidence type="ECO:0000256" key="8">
    <source>
        <dbReference type="ARBA" id="ARBA00023065"/>
    </source>
</evidence>
<feature type="transmembrane region" description="Helical" evidence="13">
    <location>
        <begin position="319"/>
        <end position="343"/>
    </location>
</feature>
<evidence type="ECO:0000313" key="15">
    <source>
        <dbReference type="Proteomes" id="UP000695562"/>
    </source>
</evidence>
<dbReference type="PANTHER" id="PTHR23516">
    <property type="entry name" value="SAM (S-ADENOSYL METHIONINE) TRANSPORTER"/>
    <property type="match status" value="1"/>
</dbReference>
<feature type="transmembrane region" description="Helical" evidence="13">
    <location>
        <begin position="151"/>
        <end position="169"/>
    </location>
</feature>
<evidence type="ECO:0000256" key="10">
    <source>
        <dbReference type="ARBA" id="ARBA00030646"/>
    </source>
</evidence>
<evidence type="ECO:0000256" key="11">
    <source>
        <dbReference type="ARBA" id="ARBA00032555"/>
    </source>
</evidence>
<dbReference type="Pfam" id="PF05631">
    <property type="entry name" value="MFS_5"/>
    <property type="match status" value="1"/>
</dbReference>
<keyword evidence="8" id="KW-0406">Ion transport</keyword>
<evidence type="ECO:0000256" key="13">
    <source>
        <dbReference type="SAM" id="Phobius"/>
    </source>
</evidence>
<proteinExistence type="predicted"/>
<reference evidence="14" key="1">
    <citation type="submission" date="2020-01" db="EMBL/GenBank/DDBJ databases">
        <title>Development of genomics and gene disruption for Polysphondylium violaceum indicates a role for the polyketide synthase stlB in stalk morphogenesis.</title>
        <authorList>
            <person name="Narita B."/>
            <person name="Kawabe Y."/>
            <person name="Kin K."/>
            <person name="Saito T."/>
            <person name="Gibbs R."/>
            <person name="Kuspa A."/>
            <person name="Muzny D."/>
            <person name="Queller D."/>
            <person name="Richards S."/>
            <person name="Strassman J."/>
            <person name="Sucgang R."/>
            <person name="Worley K."/>
            <person name="Schaap P."/>
        </authorList>
    </citation>
    <scope>NUCLEOTIDE SEQUENCE</scope>
    <source>
        <strain evidence="14">QSvi11</strain>
    </source>
</reference>
<feature type="transmembrane region" description="Helical" evidence="13">
    <location>
        <begin position="66"/>
        <end position="86"/>
    </location>
</feature>
<dbReference type="AlphaFoldDB" id="A0A8J4PTD0"/>
<keyword evidence="7 13" id="KW-1133">Transmembrane helix</keyword>
<feature type="transmembrane region" description="Helical" evidence="13">
    <location>
        <begin position="6"/>
        <end position="22"/>
    </location>
</feature>
<keyword evidence="5" id="KW-1003">Cell membrane</keyword>
<evidence type="ECO:0000256" key="4">
    <source>
        <dbReference type="ARBA" id="ARBA00022448"/>
    </source>
</evidence>
<evidence type="ECO:0000256" key="9">
    <source>
        <dbReference type="ARBA" id="ARBA00023136"/>
    </source>
</evidence>
<name>A0A8J4PTD0_9MYCE</name>
<dbReference type="EMBL" id="AJWJ01000258">
    <property type="protein sequence ID" value="KAF2072680.1"/>
    <property type="molecule type" value="Genomic_DNA"/>
</dbReference>
<dbReference type="GO" id="GO:0015098">
    <property type="term" value="F:molybdate ion transmembrane transporter activity"/>
    <property type="evidence" value="ECO:0007669"/>
    <property type="project" value="InterPro"/>
</dbReference>
<feature type="region of interest" description="Disordered" evidence="12">
    <location>
        <begin position="31"/>
        <end position="52"/>
    </location>
</feature>
<feature type="transmembrane region" description="Helical" evidence="13">
    <location>
        <begin position="216"/>
        <end position="237"/>
    </location>
</feature>
<dbReference type="PANTHER" id="PTHR23516:SF1">
    <property type="entry name" value="MOLYBDATE-ANION TRANSPORTER"/>
    <property type="match status" value="1"/>
</dbReference>
<gene>
    <name evidence="14" type="ORF">CYY_006014</name>
</gene>
<keyword evidence="4" id="KW-0813">Transport</keyword>
<evidence type="ECO:0000313" key="14">
    <source>
        <dbReference type="EMBL" id="KAF2072680.1"/>
    </source>
</evidence>
<feature type="transmembrane region" description="Helical" evidence="13">
    <location>
        <begin position="190"/>
        <end position="210"/>
    </location>
</feature>
<dbReference type="Proteomes" id="UP000695562">
    <property type="component" value="Unassembled WGS sequence"/>
</dbReference>
<evidence type="ECO:0000256" key="7">
    <source>
        <dbReference type="ARBA" id="ARBA00022989"/>
    </source>
</evidence>
<feature type="transmembrane region" description="Helical" evidence="13">
    <location>
        <begin position="98"/>
        <end position="120"/>
    </location>
</feature>
<feature type="transmembrane region" description="Helical" evidence="13">
    <location>
        <begin position="411"/>
        <end position="429"/>
    </location>
</feature>
<dbReference type="GO" id="GO:0005886">
    <property type="term" value="C:plasma membrane"/>
    <property type="evidence" value="ECO:0007669"/>
    <property type="project" value="UniProtKB-SubCell"/>
</dbReference>
<evidence type="ECO:0000256" key="5">
    <source>
        <dbReference type="ARBA" id="ARBA00022475"/>
    </source>
</evidence>
<dbReference type="CDD" id="cd17487">
    <property type="entry name" value="MFS_MFSD5_like"/>
    <property type="match status" value="1"/>
</dbReference>